<protein>
    <recommendedName>
        <fullName evidence="2">Bacteriophage Mu Gp45 N-terminal domain-containing protein</fullName>
    </recommendedName>
</protein>
<dbReference type="Pfam" id="PF06890">
    <property type="entry name" value="Phage_Mu_Gp45"/>
    <property type="match status" value="1"/>
</dbReference>
<dbReference type="InterPro" id="IPR014462">
    <property type="entry name" value="Phage_Mu_Gp45"/>
</dbReference>
<dbReference type="KEGG" id="bbr:BB3614"/>
<proteinExistence type="predicted"/>
<dbReference type="InterPro" id="IPR013046">
    <property type="entry name" value="GpV/Gp45"/>
</dbReference>
<feature type="region of interest" description="Disordered" evidence="1">
    <location>
        <begin position="188"/>
        <end position="213"/>
    </location>
</feature>
<dbReference type="EMBL" id="BX640448">
    <property type="protein sequence ID" value="CAE35587.1"/>
    <property type="molecule type" value="Genomic_DNA"/>
</dbReference>
<dbReference type="eggNOG" id="COG4384">
    <property type="taxonomic scope" value="Bacteria"/>
</dbReference>
<sequence>MFREIDKRIGRALGQIRQAFRAVIARVNSSPSVQLLSGQGVAGEQLRDNELFQHYGFTSCPPSGTMAIALPLGGKTSHGVIIATEHATYRLVGLQEGELAIYTDEGTKLVMKRGRVIETDCDEYRLTCKTFTVNATESSTFTTPTLTASDKAVINGLVTGKGGLALSGGEGGVAAQIEGGLRATGDIRSGNVSLDDHDHNETGAVTGKPNPIG</sequence>
<dbReference type="InterPro" id="IPR053861">
    <property type="entry name" value="Phage_Mu_Gp45_N"/>
</dbReference>
<evidence type="ECO:0000259" key="2">
    <source>
        <dbReference type="Pfam" id="PF06890"/>
    </source>
</evidence>
<organism evidence="3 4">
    <name type="scientific">Bordetella bronchiseptica (strain ATCC BAA-588 / NCTC 13252 / RB50)</name>
    <name type="common">Alcaligenes bronchisepticus</name>
    <dbReference type="NCBI Taxonomy" id="257310"/>
    <lineage>
        <taxon>Bacteria</taxon>
        <taxon>Pseudomonadati</taxon>
        <taxon>Pseudomonadota</taxon>
        <taxon>Betaproteobacteria</taxon>
        <taxon>Burkholderiales</taxon>
        <taxon>Alcaligenaceae</taxon>
        <taxon>Bordetella</taxon>
    </lineage>
</organism>
<reference evidence="3 4" key="1">
    <citation type="journal article" date="2003" name="Nat. Genet.">
        <title>Comparative analysis of the genome sequences of Bordetella pertussis, Bordetella parapertussis and Bordetella bronchiseptica.</title>
        <authorList>
            <person name="Parkhill J."/>
            <person name="Sebaihia M."/>
            <person name="Preston A."/>
            <person name="Murphy L.D."/>
            <person name="Thomson N.R."/>
            <person name="Harris D.E."/>
            <person name="Holden M.T.G."/>
            <person name="Churcher C.M."/>
            <person name="Bentley S.D."/>
            <person name="Mungall K.L."/>
            <person name="Cerdeno-Tarraga A.-M."/>
            <person name="Temple L."/>
            <person name="James K.D."/>
            <person name="Harris B."/>
            <person name="Quail M.A."/>
            <person name="Achtman M."/>
            <person name="Atkin R."/>
            <person name="Baker S."/>
            <person name="Basham D."/>
            <person name="Bason N."/>
            <person name="Cherevach I."/>
            <person name="Chillingworth T."/>
            <person name="Collins M."/>
            <person name="Cronin A."/>
            <person name="Davis P."/>
            <person name="Doggett J."/>
            <person name="Feltwell T."/>
            <person name="Goble A."/>
            <person name="Hamlin N."/>
            <person name="Hauser H."/>
            <person name="Holroyd S."/>
            <person name="Jagels K."/>
            <person name="Leather S."/>
            <person name="Moule S."/>
            <person name="Norberczak H."/>
            <person name="O'Neil S."/>
            <person name="Ormond D."/>
            <person name="Price C."/>
            <person name="Rabbinowitsch E."/>
            <person name="Rutter S."/>
            <person name="Sanders M."/>
            <person name="Saunders D."/>
            <person name="Seeger K."/>
            <person name="Sharp S."/>
            <person name="Simmonds M."/>
            <person name="Skelton J."/>
            <person name="Squares R."/>
            <person name="Squares S."/>
            <person name="Stevens K."/>
            <person name="Unwin L."/>
            <person name="Whitehead S."/>
            <person name="Barrell B.G."/>
            <person name="Maskell D.J."/>
        </authorList>
    </citation>
    <scope>NUCLEOTIDE SEQUENCE [LARGE SCALE GENOMIC DNA]</scope>
    <source>
        <strain evidence="3 4">ATCC BAA-588 / NCTC 13252 / RB50</strain>
    </source>
</reference>
<dbReference type="NCBIfam" id="TIGR01644">
    <property type="entry name" value="phage_P2_V"/>
    <property type="match status" value="1"/>
</dbReference>
<feature type="domain" description="Bacteriophage Mu Gp45 N-terminal" evidence="2">
    <location>
        <begin position="21"/>
        <end position="87"/>
    </location>
</feature>
<evidence type="ECO:0000313" key="3">
    <source>
        <dbReference type="EMBL" id="CAE35587.1"/>
    </source>
</evidence>
<dbReference type="AlphaFoldDB" id="A0A0H3LTZ5"/>
<name>A0A0H3LTZ5_BORBR</name>
<gene>
    <name evidence="3" type="ordered locus">BB3614</name>
</gene>
<evidence type="ECO:0000256" key="1">
    <source>
        <dbReference type="SAM" id="MobiDB-lite"/>
    </source>
</evidence>
<evidence type="ECO:0000313" key="4">
    <source>
        <dbReference type="Proteomes" id="UP000001027"/>
    </source>
</evidence>
<dbReference type="PIRSF" id="PIRSF012337">
    <property type="entry name" value="gp45"/>
    <property type="match status" value="1"/>
</dbReference>
<dbReference type="HOGENOM" id="CLU_108409_0_0_4"/>
<dbReference type="RefSeq" id="WP_010926877.1">
    <property type="nucleotide sequence ID" value="NC_002927.3"/>
</dbReference>
<accession>A0A0H3LTZ5</accession>
<dbReference type="Proteomes" id="UP000001027">
    <property type="component" value="Chromosome"/>
</dbReference>